<evidence type="ECO:0000313" key="6">
    <source>
        <dbReference type="Proteomes" id="UP001642409"/>
    </source>
</evidence>
<evidence type="ECO:0000313" key="5">
    <source>
        <dbReference type="EMBL" id="CAL6005969.1"/>
    </source>
</evidence>
<keyword evidence="6" id="KW-1185">Reference proteome</keyword>
<comment type="caution">
    <text evidence="3">The sequence shown here is derived from an EMBL/GenBank/DDBJ whole genome shotgun (WGS) entry which is preliminary data.</text>
</comment>
<evidence type="ECO:0000256" key="1">
    <source>
        <dbReference type="SAM" id="Phobius"/>
    </source>
</evidence>
<dbReference type="EMBL" id="CAXDID020000016">
    <property type="protein sequence ID" value="CAL5983643.1"/>
    <property type="molecule type" value="Genomic_DNA"/>
</dbReference>
<accession>A0AA86ULP3</accession>
<name>A0AA86ULP3_9EUKA</name>
<dbReference type="AlphaFoldDB" id="A0AA86ULP3"/>
<proteinExistence type="predicted"/>
<gene>
    <name evidence="5" type="ORF">HINF_LOCUS19895</name>
    <name evidence="2" type="ORF">HINF_LOCUS4166</name>
    <name evidence="3" type="ORF">HINF_LOCUS47984</name>
    <name evidence="4" type="ORF">HINF_LOCUS7718</name>
</gene>
<feature type="transmembrane region" description="Helical" evidence="1">
    <location>
        <begin position="107"/>
        <end position="134"/>
    </location>
</feature>
<dbReference type="EMBL" id="CATOUU010000931">
    <property type="protein sequence ID" value="CAI9960339.1"/>
    <property type="molecule type" value="Genomic_DNA"/>
</dbReference>
<dbReference type="EMBL" id="CAXDID020000053">
    <property type="protein sequence ID" value="CAL6005969.1"/>
    <property type="molecule type" value="Genomic_DNA"/>
</dbReference>
<sequence>MSERKCRITEFSDFVKNQNIEIGPCEVGQLVNIPLYIIERKLLKQLRRFILFIVLMCLNNFFLYQIITNEKIDFTNVTTNTLNNYATVKLKNLYRHSIKNRKVRINLILFLVTVPTQIWNLWSLFLTFVIAFLVQKPRRVKKSNQLTKVEDVKQDENYD</sequence>
<dbReference type="Proteomes" id="UP001642409">
    <property type="component" value="Unassembled WGS sequence"/>
</dbReference>
<feature type="transmembrane region" description="Helical" evidence="1">
    <location>
        <begin position="49"/>
        <end position="67"/>
    </location>
</feature>
<keyword evidence="1" id="KW-0472">Membrane</keyword>
<keyword evidence="1" id="KW-1133">Transmembrane helix</keyword>
<evidence type="ECO:0000313" key="4">
    <source>
        <dbReference type="EMBL" id="CAL5983643.1"/>
    </source>
</evidence>
<evidence type="ECO:0000313" key="3">
    <source>
        <dbReference type="EMBL" id="CAI9960339.1"/>
    </source>
</evidence>
<reference evidence="4 6" key="2">
    <citation type="submission" date="2024-07" db="EMBL/GenBank/DDBJ databases">
        <authorList>
            <person name="Akdeniz Z."/>
        </authorList>
    </citation>
    <scope>NUCLEOTIDE SEQUENCE [LARGE SCALE GENOMIC DNA]</scope>
</reference>
<keyword evidence="1" id="KW-0812">Transmembrane</keyword>
<protein>
    <submittedName>
        <fullName evidence="4">Hypothetical_protein</fullName>
    </submittedName>
</protein>
<dbReference type="EMBL" id="CATOUU010000108">
    <property type="protein sequence ID" value="CAI9916521.1"/>
    <property type="molecule type" value="Genomic_DNA"/>
</dbReference>
<organism evidence="3">
    <name type="scientific">Hexamita inflata</name>
    <dbReference type="NCBI Taxonomy" id="28002"/>
    <lineage>
        <taxon>Eukaryota</taxon>
        <taxon>Metamonada</taxon>
        <taxon>Diplomonadida</taxon>
        <taxon>Hexamitidae</taxon>
        <taxon>Hexamitinae</taxon>
        <taxon>Hexamita</taxon>
    </lineage>
</organism>
<evidence type="ECO:0000313" key="2">
    <source>
        <dbReference type="EMBL" id="CAI9916521.1"/>
    </source>
</evidence>
<reference evidence="3" key="1">
    <citation type="submission" date="2023-06" db="EMBL/GenBank/DDBJ databases">
        <authorList>
            <person name="Kurt Z."/>
        </authorList>
    </citation>
    <scope>NUCLEOTIDE SEQUENCE</scope>
</reference>